<evidence type="ECO:0000313" key="12">
    <source>
        <dbReference type="EMBL" id="SHG66639.1"/>
    </source>
</evidence>
<dbReference type="EMBL" id="FQWD01000004">
    <property type="protein sequence ID" value="SHG66639.1"/>
    <property type="molecule type" value="Genomic_DNA"/>
</dbReference>
<dbReference type="InterPro" id="IPR051310">
    <property type="entry name" value="MCP_chemotaxis"/>
</dbReference>
<evidence type="ECO:0000259" key="10">
    <source>
        <dbReference type="PROSITE" id="PS50113"/>
    </source>
</evidence>
<dbReference type="OrthoDB" id="9765776at2"/>
<feature type="domain" description="PAC" evidence="10">
    <location>
        <begin position="561"/>
        <end position="613"/>
    </location>
</feature>
<feature type="domain" description="PAS" evidence="9">
    <location>
        <begin position="258"/>
        <end position="288"/>
    </location>
</feature>
<dbReference type="AlphaFoldDB" id="A0A1M5LPV5"/>
<dbReference type="InterPro" id="IPR001610">
    <property type="entry name" value="PAC"/>
</dbReference>
<dbReference type="PROSITE" id="PS50112">
    <property type="entry name" value="PAS"/>
    <property type="match status" value="2"/>
</dbReference>
<feature type="domain" description="Methyl-accepting transducer" evidence="8">
    <location>
        <begin position="704"/>
        <end position="933"/>
    </location>
</feature>
<feature type="domain" description="PAS" evidence="9">
    <location>
        <begin position="380"/>
        <end position="410"/>
    </location>
</feature>
<evidence type="ECO:0000256" key="4">
    <source>
        <dbReference type="ARBA" id="ARBA00029447"/>
    </source>
</evidence>
<dbReference type="FunFam" id="1.10.287.950:FF:000001">
    <property type="entry name" value="Methyl-accepting chemotaxis sensory transducer"/>
    <property type="match status" value="1"/>
</dbReference>
<evidence type="ECO:0000313" key="13">
    <source>
        <dbReference type="Proteomes" id="UP000184520"/>
    </source>
</evidence>
<keyword evidence="3 5" id="KW-0807">Transducer</keyword>
<dbReference type="CDD" id="cd11386">
    <property type="entry name" value="MCP_signal"/>
    <property type="match status" value="1"/>
</dbReference>
<evidence type="ECO:0000256" key="6">
    <source>
        <dbReference type="SAM" id="Coils"/>
    </source>
</evidence>
<dbReference type="InterPro" id="IPR003660">
    <property type="entry name" value="HAMP_dom"/>
</dbReference>
<dbReference type="InterPro" id="IPR000700">
    <property type="entry name" value="PAS-assoc_C"/>
</dbReference>
<comment type="subcellular location">
    <subcellularLocation>
        <location evidence="1">Membrane</location>
    </subcellularLocation>
</comment>
<dbReference type="NCBIfam" id="TIGR00229">
    <property type="entry name" value="sensory_box"/>
    <property type="match status" value="4"/>
</dbReference>
<dbReference type="SMART" id="SM00304">
    <property type="entry name" value="HAMP"/>
    <property type="match status" value="2"/>
</dbReference>
<dbReference type="InterPro" id="IPR000014">
    <property type="entry name" value="PAS"/>
</dbReference>
<dbReference type="PANTHER" id="PTHR43531">
    <property type="entry name" value="PROTEIN ICFG"/>
    <property type="match status" value="1"/>
</dbReference>
<dbReference type="GO" id="GO:0004888">
    <property type="term" value="F:transmembrane signaling receptor activity"/>
    <property type="evidence" value="ECO:0007669"/>
    <property type="project" value="InterPro"/>
</dbReference>
<dbReference type="InterPro" id="IPR013655">
    <property type="entry name" value="PAS_fold_3"/>
</dbReference>
<gene>
    <name evidence="12" type="ORF">SAMN05216361_2732</name>
</gene>
<evidence type="ECO:0000256" key="7">
    <source>
        <dbReference type="SAM" id="MobiDB-lite"/>
    </source>
</evidence>
<accession>A0A1M5LPV5</accession>
<dbReference type="SUPFAM" id="SSF55785">
    <property type="entry name" value="PYP-like sensor domain (PAS domain)"/>
    <property type="match status" value="4"/>
</dbReference>
<evidence type="ECO:0000256" key="5">
    <source>
        <dbReference type="PROSITE-ProRule" id="PRU00284"/>
    </source>
</evidence>
<dbReference type="Pfam" id="PF08447">
    <property type="entry name" value="PAS_3"/>
    <property type="match status" value="4"/>
</dbReference>
<feature type="compositionally biased region" description="Low complexity" evidence="7">
    <location>
        <begin position="726"/>
        <end position="739"/>
    </location>
</feature>
<dbReference type="GO" id="GO:0005886">
    <property type="term" value="C:plasma membrane"/>
    <property type="evidence" value="ECO:0007669"/>
    <property type="project" value="TreeGrafter"/>
</dbReference>
<feature type="domain" description="PAC" evidence="10">
    <location>
        <begin position="317"/>
        <end position="369"/>
    </location>
</feature>
<sequence length="1003" mass="109052">MGVLSLFNQDALKAAQKLSVMQQKALDNSAASIMMVDNHGLVTYANQACYQSIANCGVTLVPGQHCDSLGQGMFGRLAQHTNGAAVSVGNKNLQLTVTPLTDPAGVAEGYILEWADNAQLNAQQGKLNAIDRVQAVIEFLPDGTIETANSNFLAATGYTLEEIQGQHHKMFVEAEYAKSAEYTSFWANLKQGNTHSGEFKRINKQGQAFWIQASYNPVFDDNGNVVRVVKFATDVTQEKLLNANYNGQISAIGKSQAVIEFDLTGHILDANENFLNTVGYELEEIQGKHHSMFVQSDYAASDEYKGFWASLKAGQFFSGEYQRVGKGGKDIWIQASYNPIMDMDGKPFKVVKYASDITASKYRAADYAGQIDAIGKSQAVIAFKPDGTILEANQNFLDAVGYSLEEIKGQHHRMFVDSATQNTAEYKAFWSSLANGQFFSGEFKRVTRAGEEIWIQASYNPIFDMAGNVFKVVKYASDITAEKRKNAYFEGQLDAIGKSQAVIEFELDGTIINANENFLAAMGYSLDDIKGKHHSMFVDETYKQSADYKAFWASLNQGNYASGEFKRIAKGGREIWIQATYNPILDQNGKPFRVVKFATDVTARTKAVNEIKHVMTQLAKGDLSCKIEQEFEGEFKELGQATDQFIQDMRTTISDVKDVMTKLADGDLTCGIEHEFEGDFKVLGEAINQFIHNMRSTIGEINDAVETINTASSEIATGNADLSSRTEQQASSLEETSSSMEELNGTVKLNAENAEQANNLASQACTVAAEGGDMIKQVVDTMSAINASAQRISDIIGVIDGIAFQTNILALNAAVEAARAGEQGRGFAVVASEVRTLAQRSAEAAKDIKELISDSVTKITTGNDLVNRSGETMDDVVVAIKRVNDIMSEIAAASIEQASGIDEVSKAVVQMDEMTQQNAALVEEAAAAAESLRHQAGQLSDRVTTFKLDGSALQAAVSAPARLSNPVAPVAKPAVNGYLKTPAPVAKTMLKPARAEEDEWETF</sequence>
<dbReference type="Gene3D" id="3.30.450.20">
    <property type="entry name" value="PAS domain"/>
    <property type="match status" value="5"/>
</dbReference>
<dbReference type="Proteomes" id="UP000184520">
    <property type="component" value="Unassembled WGS sequence"/>
</dbReference>
<dbReference type="STRING" id="634436.SAMN05216361_2732"/>
<proteinExistence type="inferred from homology"/>
<feature type="region of interest" description="Disordered" evidence="7">
    <location>
        <begin position="717"/>
        <end position="739"/>
    </location>
</feature>
<dbReference type="PRINTS" id="PR00260">
    <property type="entry name" value="CHEMTRNSDUCR"/>
</dbReference>
<organism evidence="12 13">
    <name type="scientific">Marisediminitalea aggregata</name>
    <dbReference type="NCBI Taxonomy" id="634436"/>
    <lineage>
        <taxon>Bacteria</taxon>
        <taxon>Pseudomonadati</taxon>
        <taxon>Pseudomonadota</taxon>
        <taxon>Gammaproteobacteria</taxon>
        <taxon>Alteromonadales</taxon>
        <taxon>Alteromonadaceae</taxon>
        <taxon>Marisediminitalea</taxon>
    </lineage>
</organism>
<evidence type="ECO:0000256" key="1">
    <source>
        <dbReference type="ARBA" id="ARBA00004370"/>
    </source>
</evidence>
<dbReference type="CDD" id="cd00130">
    <property type="entry name" value="PAS"/>
    <property type="match status" value="4"/>
</dbReference>
<dbReference type="SUPFAM" id="SSF58104">
    <property type="entry name" value="Methyl-accepting chemotaxis protein (MCP) signaling domain"/>
    <property type="match status" value="1"/>
</dbReference>
<evidence type="ECO:0000259" key="9">
    <source>
        <dbReference type="PROSITE" id="PS50112"/>
    </source>
</evidence>
<dbReference type="RefSeq" id="WP_084526520.1">
    <property type="nucleotide sequence ID" value="NZ_FQWD01000004.1"/>
</dbReference>
<dbReference type="PROSITE" id="PS50113">
    <property type="entry name" value="PAC"/>
    <property type="match status" value="4"/>
</dbReference>
<name>A0A1M5LPV5_9ALTE</name>
<dbReference type="GO" id="GO:0007165">
    <property type="term" value="P:signal transduction"/>
    <property type="evidence" value="ECO:0007669"/>
    <property type="project" value="UniProtKB-KW"/>
</dbReference>
<dbReference type="Gene3D" id="1.10.287.950">
    <property type="entry name" value="Methyl-accepting chemotaxis protein"/>
    <property type="match status" value="1"/>
</dbReference>
<dbReference type="PANTHER" id="PTHR43531:SF14">
    <property type="entry name" value="METHYL-ACCEPTING CHEMOTAXIS PROTEIN I-RELATED"/>
    <property type="match status" value="1"/>
</dbReference>
<keyword evidence="13" id="KW-1185">Reference proteome</keyword>
<evidence type="ECO:0000259" key="8">
    <source>
        <dbReference type="PROSITE" id="PS50111"/>
    </source>
</evidence>
<reference evidence="13" key="1">
    <citation type="submission" date="2016-11" db="EMBL/GenBank/DDBJ databases">
        <authorList>
            <person name="Varghese N."/>
            <person name="Submissions S."/>
        </authorList>
    </citation>
    <scope>NUCLEOTIDE SEQUENCE [LARGE SCALE GENOMIC DNA]</scope>
    <source>
        <strain evidence="13">CGMCC 1.8995</strain>
    </source>
</reference>
<feature type="domain" description="PAC" evidence="10">
    <location>
        <begin position="195"/>
        <end position="247"/>
    </location>
</feature>
<feature type="coiled-coil region" evidence="6">
    <location>
        <begin position="911"/>
        <end position="942"/>
    </location>
</feature>
<dbReference type="PROSITE" id="PS50111">
    <property type="entry name" value="CHEMOTAXIS_TRANSDUC_2"/>
    <property type="match status" value="1"/>
</dbReference>
<dbReference type="SMART" id="SM00091">
    <property type="entry name" value="PAS"/>
    <property type="match status" value="5"/>
</dbReference>
<keyword evidence="6" id="KW-0175">Coiled coil</keyword>
<dbReference type="SMART" id="SM00283">
    <property type="entry name" value="MA"/>
    <property type="match status" value="1"/>
</dbReference>
<dbReference type="InterPro" id="IPR004090">
    <property type="entry name" value="Chemotax_Me-accpt_rcpt"/>
</dbReference>
<keyword evidence="2" id="KW-0488">Methylation</keyword>
<evidence type="ECO:0000256" key="3">
    <source>
        <dbReference type="ARBA" id="ARBA00023224"/>
    </source>
</evidence>
<protein>
    <submittedName>
        <fullName evidence="12">Methyl-accepting chemotaxis protein</fullName>
    </submittedName>
</protein>
<comment type="similarity">
    <text evidence="4">Belongs to the methyl-accepting chemotaxis (MCP) protein family.</text>
</comment>
<dbReference type="PROSITE" id="PS50885">
    <property type="entry name" value="HAMP"/>
    <property type="match status" value="2"/>
</dbReference>
<evidence type="ECO:0000256" key="2">
    <source>
        <dbReference type="ARBA" id="ARBA00022481"/>
    </source>
</evidence>
<dbReference type="InterPro" id="IPR004089">
    <property type="entry name" value="MCPsignal_dom"/>
</dbReference>
<dbReference type="InterPro" id="IPR035965">
    <property type="entry name" value="PAS-like_dom_sf"/>
</dbReference>
<feature type="domain" description="HAMP" evidence="11">
    <location>
        <begin position="602"/>
        <end position="654"/>
    </location>
</feature>
<dbReference type="GO" id="GO:0006935">
    <property type="term" value="P:chemotaxis"/>
    <property type="evidence" value="ECO:0007669"/>
    <property type="project" value="InterPro"/>
</dbReference>
<dbReference type="Pfam" id="PF00015">
    <property type="entry name" value="MCPsignal"/>
    <property type="match status" value="1"/>
</dbReference>
<evidence type="ECO:0000259" key="11">
    <source>
        <dbReference type="PROSITE" id="PS50885"/>
    </source>
</evidence>
<feature type="domain" description="HAMP" evidence="11">
    <location>
        <begin position="655"/>
        <end position="699"/>
    </location>
</feature>
<dbReference type="SMART" id="SM00086">
    <property type="entry name" value="PAC"/>
    <property type="match status" value="4"/>
</dbReference>
<feature type="domain" description="PAC" evidence="10">
    <location>
        <begin position="439"/>
        <end position="491"/>
    </location>
</feature>